<dbReference type="Gene3D" id="1.10.30.10">
    <property type="entry name" value="High mobility group box domain"/>
    <property type="match status" value="1"/>
</dbReference>
<evidence type="ECO:0000259" key="3">
    <source>
        <dbReference type="PROSITE" id="PS50118"/>
    </source>
</evidence>
<evidence type="ECO:0000256" key="2">
    <source>
        <dbReference type="SAM" id="MobiDB-lite"/>
    </source>
</evidence>
<feature type="region of interest" description="Disordered" evidence="2">
    <location>
        <begin position="367"/>
        <end position="427"/>
    </location>
</feature>
<dbReference type="PANTHER" id="PTHR17609:SF2">
    <property type="entry name" value="HMG DOMAIN-CONTAINING PROTEIN 3"/>
    <property type="match status" value="1"/>
</dbReference>
<keyword evidence="5" id="KW-1185">Reference proteome</keyword>
<dbReference type="SUPFAM" id="SSF47095">
    <property type="entry name" value="HMG-box"/>
    <property type="match status" value="1"/>
</dbReference>
<keyword evidence="1" id="KW-0539">Nucleus</keyword>
<dbReference type="GeneTree" id="ENSGT00390000006983"/>
<feature type="compositionally biased region" description="Basic and acidic residues" evidence="2">
    <location>
        <begin position="1211"/>
        <end position="1221"/>
    </location>
</feature>
<dbReference type="RefSeq" id="XP_010895125.2">
    <property type="nucleotide sequence ID" value="XM_010896823.4"/>
</dbReference>
<dbReference type="Bgee" id="ENSELUG00000016424">
    <property type="expression patterns" value="Expressed in ovary and 15 other cell types or tissues"/>
</dbReference>
<dbReference type="OMA" id="SCWLVHP"/>
<dbReference type="InterPro" id="IPR039598">
    <property type="entry name" value="HMGXB3"/>
</dbReference>
<dbReference type="InParanoid" id="A0A3P8YLA8"/>
<reference evidence="4" key="2">
    <citation type="submission" date="2020-02" db="EMBL/GenBank/DDBJ databases">
        <title>Esox lucius (northern pike) genome, fEsoLuc1, primary haplotype.</title>
        <authorList>
            <person name="Myers G."/>
            <person name="Karagic N."/>
            <person name="Meyer A."/>
            <person name="Pippel M."/>
            <person name="Reichard M."/>
            <person name="Winkler S."/>
            <person name="Tracey A."/>
            <person name="Sims Y."/>
            <person name="Howe K."/>
            <person name="Rhie A."/>
            <person name="Formenti G."/>
            <person name="Durbin R."/>
            <person name="Fedrigo O."/>
            <person name="Jarvis E.D."/>
        </authorList>
    </citation>
    <scope>NUCLEOTIDE SEQUENCE [LARGE SCALE GENOMIC DNA]</scope>
</reference>
<organism evidence="4 5">
    <name type="scientific">Esox lucius</name>
    <name type="common">Northern pike</name>
    <dbReference type="NCBI Taxonomy" id="8010"/>
    <lineage>
        <taxon>Eukaryota</taxon>
        <taxon>Metazoa</taxon>
        <taxon>Chordata</taxon>
        <taxon>Craniata</taxon>
        <taxon>Vertebrata</taxon>
        <taxon>Euteleostomi</taxon>
        <taxon>Actinopterygii</taxon>
        <taxon>Neopterygii</taxon>
        <taxon>Teleostei</taxon>
        <taxon>Protacanthopterygii</taxon>
        <taxon>Esociformes</taxon>
        <taxon>Esocidae</taxon>
        <taxon>Esox</taxon>
    </lineage>
</organism>
<dbReference type="InterPro" id="IPR036910">
    <property type="entry name" value="HMG_box_dom_sf"/>
</dbReference>
<dbReference type="OrthoDB" id="8948380at2759"/>
<dbReference type="InterPro" id="IPR009071">
    <property type="entry name" value="HMG_box_dom"/>
</dbReference>
<feature type="compositionally biased region" description="Polar residues" evidence="2">
    <location>
        <begin position="372"/>
        <end position="385"/>
    </location>
</feature>
<name>A0A3P8YLA8_ESOLU</name>
<dbReference type="Pfam" id="PF09011">
    <property type="entry name" value="HMG_box_2"/>
    <property type="match status" value="1"/>
</dbReference>
<keyword evidence="1" id="KW-0238">DNA-binding</keyword>
<feature type="DNA-binding region" description="HMG box" evidence="1">
    <location>
        <begin position="47"/>
        <end position="105"/>
    </location>
</feature>
<dbReference type="FunCoup" id="A0A3P8YLA8">
    <property type="interactions" value="1645"/>
</dbReference>
<dbReference type="PANTHER" id="PTHR17609">
    <property type="entry name" value="HMG DOMAIN-CONTAINING PROTEIN 3"/>
    <property type="match status" value="1"/>
</dbReference>
<dbReference type="RefSeq" id="XP_019901711.2">
    <property type="nucleotide sequence ID" value="XM_020046152.2"/>
</dbReference>
<evidence type="ECO:0000313" key="4">
    <source>
        <dbReference type="Ensembl" id="ENSELUP00000016650.2"/>
    </source>
</evidence>
<gene>
    <name evidence="4" type="primary">HMGXB3</name>
</gene>
<dbReference type="Ensembl" id="ENSELUT00000026054.3">
    <property type="protein sequence ID" value="ENSELUP00000016650.2"/>
    <property type="gene ID" value="ENSELUG00000016424.3"/>
</dbReference>
<evidence type="ECO:0000313" key="5">
    <source>
        <dbReference type="Proteomes" id="UP000265140"/>
    </source>
</evidence>
<reference evidence="5" key="1">
    <citation type="journal article" date="2014" name="PLoS ONE">
        <title>The genome and linkage map of the northern pike (Esox lucius): conserved synteny revealed between the salmonid sister group and the Neoteleostei.</title>
        <authorList>
            <person name="Rondeau E.B."/>
            <person name="Minkley D.R."/>
            <person name="Leong J.S."/>
            <person name="Messmer A.M."/>
            <person name="Jantzen J.R."/>
            <person name="von Schalburg K.R."/>
            <person name="Lemon C."/>
            <person name="Bird N.H."/>
            <person name="Koop B.F."/>
        </authorList>
    </citation>
    <scope>NUCLEOTIDE SEQUENCE</scope>
</reference>
<reference evidence="4" key="3">
    <citation type="submission" date="2025-08" db="UniProtKB">
        <authorList>
            <consortium name="Ensembl"/>
        </authorList>
    </citation>
    <scope>IDENTIFICATION</scope>
</reference>
<dbReference type="GeneID" id="105025836"/>
<dbReference type="Proteomes" id="UP000265140">
    <property type="component" value="Chromosome 4"/>
</dbReference>
<dbReference type="GO" id="GO:0005634">
    <property type="term" value="C:nucleus"/>
    <property type="evidence" value="ECO:0007669"/>
    <property type="project" value="UniProtKB-UniRule"/>
</dbReference>
<feature type="compositionally biased region" description="Basic residues" evidence="2">
    <location>
        <begin position="403"/>
        <end position="422"/>
    </location>
</feature>
<feature type="region of interest" description="Disordered" evidence="2">
    <location>
        <begin position="1198"/>
        <end position="1224"/>
    </location>
</feature>
<dbReference type="GO" id="GO:0003677">
    <property type="term" value="F:DNA binding"/>
    <property type="evidence" value="ECO:0007669"/>
    <property type="project" value="UniProtKB-UniRule"/>
</dbReference>
<dbReference type="PROSITE" id="PS50118">
    <property type="entry name" value="HMG_BOX_2"/>
    <property type="match status" value="1"/>
</dbReference>
<dbReference type="SMART" id="SM00398">
    <property type="entry name" value="HMG"/>
    <property type="match status" value="1"/>
</dbReference>
<reference evidence="4" key="4">
    <citation type="submission" date="2025-09" db="UniProtKB">
        <authorList>
            <consortium name="Ensembl"/>
        </authorList>
    </citation>
    <scope>IDENTIFICATION</scope>
</reference>
<proteinExistence type="predicted"/>
<dbReference type="CDD" id="cd21981">
    <property type="entry name" value="HMG-box_HMGXB3"/>
    <property type="match status" value="1"/>
</dbReference>
<dbReference type="InterPro" id="IPR040648">
    <property type="entry name" value="HMGXB3_CxC4"/>
</dbReference>
<feature type="domain" description="HMG box" evidence="3">
    <location>
        <begin position="47"/>
        <end position="105"/>
    </location>
</feature>
<sequence length="1324" mass="144580">METMEVYDETDVRMTDEVESCYTYMEVTSPRKRKKNKAQPREIMEKPKKPRSAYLLYYFDVHQTMQHEFPNLPQSEINKRISLSWKRLNVADKGYYLEKAKLEKEGTDKTSLGPSQDLSGFRRILPRADYVLLSKGATSEDGTGSQLEVCIDGLESPLGEGVLPSLSVGSAQYPPLALGSEVELSEQCVTIEGLTEEEAVTLTHCGALQGALSSSYHTSASHNSHNATSVTEAGLLFSDKDPGIVSGGYSVVGVATDKGCVGGAVMQHVKADLVTVIPSQDRMEHGALPGASSIGSVVMVPVGAVMERDKKPSYKLSMKYTRRGRGSCQTAGCTFVYVTRHKPPFCPLCGNHLGGKWVPSAKKTPVKCAGASSKTSPQTPQSNPGNLPESGVPPSDDQIGPSSKRKVPGGRKPGRGSLKPKRPVQQCGVSATLEGGRAHSQAVVLSGTQRATMICSVSLSSALGGAAVTGARVKVQERNSVIGQKRPVRAILPAPFNTGRALIQWITVPSDKNEVEKINCSKTSTALHEKIAGLKPNTLKQLGQPVTTSLEKTCPTHVDTSQYIVTDKGGKILSVVPLKQNSTSTLDLGLSTARGRGRCKNPSCDYVYKNRHKPSECPCCGWELSRKNTKDLKAGMVTLVDPYRSLSPSQKELQRQSTLQLLRQTLQIPENQTELHDTLALIQELNSTQVVLTTNQAGDQVSGDGEEQAGLGDVQIQSGWPRFFESEATLCALCHFPLFKGGQSSIAGQEDCWLLTETLIQTASLQLKVCLNPQCLALHSFTQLHPGLFNVGNRLLVTLDLLFKIRGQLSLGQHPDQAVRTILDHLHNHPVHTLSPEEVANVQELLVTGYWAFECLTVRDYNDMICGVCGIAPKMEIAQRYTNNVLELRNVEFTWPDFGAPDEVQVDDFWLTMESEAIEQAAFHCSVPITRVDASIVAPFIPPLMRSNVVINTEKDKALQHTQCTGNPSVLVRLIHEGRLRPYQVDEYSAEELRAILDCCGEKTAPDSNKDELLVSLITLYTHVQNGLGTAPQPPPCVTAGKLSKICPHQVVCGSKYLVRGETARDHVDLLVSSRYWPPVYVTDSARQVALCTDVQYPELAFSMWGCNQGCFSNPMDKAELVSCAELQDQPYSADLSYVAENPQLHPVTKSSSRWIVSPAGPAEGQEPSGLDHHSMGLCKQLEHYCSLLHDLDREEVTGEDGRGIPGGVKVEAEDTERSEVSETEEVCPEGSVTSLRRRPLAFDNAAYYYLYNRLQDFLTSREVVSQQISAVLKACQPGEVVIRDALYRLGVAQINTQEEEDGVEPQEAGGVETDTGFDEEVVL</sequence>
<protein>
    <recommendedName>
        <fullName evidence="3">HMG box domain-containing protein</fullName>
    </recommendedName>
</protein>
<dbReference type="RefSeq" id="XP_010895124.2">
    <property type="nucleotide sequence ID" value="XM_010896822.4"/>
</dbReference>
<dbReference type="Pfam" id="PF18717">
    <property type="entry name" value="CxC4"/>
    <property type="match status" value="1"/>
</dbReference>
<evidence type="ECO:0000256" key="1">
    <source>
        <dbReference type="PROSITE-ProRule" id="PRU00267"/>
    </source>
</evidence>
<accession>A0A3P8YLA8</accession>
<dbReference type="RefSeq" id="XP_010895126.2">
    <property type="nucleotide sequence ID" value="XM_010896824.4"/>
</dbReference>
<feature type="region of interest" description="Disordered" evidence="2">
    <location>
        <begin position="1299"/>
        <end position="1324"/>
    </location>
</feature>